<dbReference type="AlphaFoldDB" id="A0A369IGW2"/>
<sequence>MVQTGLIFSQLNFFYKFCDLNILFESRKKRSENCPLHYLYPVGSNKGKSIRELPTELITSAKNTFKVTFRQMIAAITSSFTIN</sequence>
<protein>
    <submittedName>
        <fullName evidence="1">Uncharacterized protein</fullName>
    </submittedName>
</protein>
<name>A0A369IGW2_9BACT</name>
<reference evidence="1 2" key="1">
    <citation type="submission" date="2018-07" db="EMBL/GenBank/DDBJ databases">
        <title>Genome analysis of Runella aurantiaca.</title>
        <authorList>
            <person name="Yang X."/>
        </authorList>
    </citation>
    <scope>NUCLEOTIDE SEQUENCE [LARGE SCALE GENOMIC DNA]</scope>
    <source>
        <strain evidence="1 2">YX9</strain>
    </source>
</reference>
<comment type="caution">
    <text evidence="1">The sequence shown here is derived from an EMBL/GenBank/DDBJ whole genome shotgun (WGS) entry which is preliminary data.</text>
</comment>
<evidence type="ECO:0000313" key="1">
    <source>
        <dbReference type="EMBL" id="RDB06524.1"/>
    </source>
</evidence>
<gene>
    <name evidence="1" type="ORF">DVG78_07185</name>
</gene>
<organism evidence="1 2">
    <name type="scientific">Runella aurantiaca</name>
    <dbReference type="NCBI Taxonomy" id="2282308"/>
    <lineage>
        <taxon>Bacteria</taxon>
        <taxon>Pseudomonadati</taxon>
        <taxon>Bacteroidota</taxon>
        <taxon>Cytophagia</taxon>
        <taxon>Cytophagales</taxon>
        <taxon>Spirosomataceae</taxon>
        <taxon>Runella</taxon>
    </lineage>
</organism>
<accession>A0A369IGW2</accession>
<dbReference type="Proteomes" id="UP000253141">
    <property type="component" value="Unassembled WGS sequence"/>
</dbReference>
<keyword evidence="2" id="KW-1185">Reference proteome</keyword>
<evidence type="ECO:0000313" key="2">
    <source>
        <dbReference type="Proteomes" id="UP000253141"/>
    </source>
</evidence>
<dbReference type="EMBL" id="QPIW01000004">
    <property type="protein sequence ID" value="RDB06524.1"/>
    <property type="molecule type" value="Genomic_DNA"/>
</dbReference>
<proteinExistence type="predicted"/>